<gene>
    <name evidence="1" type="primary">L</name>
</gene>
<reference evidence="1" key="2">
    <citation type="journal article" date="2013" name="J. Gen. Virol.">
        <title>Detection of rhabdovirus viral RNA in oropharyngeal swabs and ectoparasites of Spanish bats.</title>
        <authorList>
            <person name="Aznar-Lopez C."/>
            <person name="Vazquez-Moron S."/>
            <person name="Marston D.A."/>
            <person name="Juste J."/>
            <person name="Ibanez C."/>
            <person name="Berciano J.M."/>
            <person name="Salsamendi E."/>
            <person name="Aihartza J."/>
            <person name="Banyard A.C."/>
            <person name="McElhinney L."/>
            <person name="Fooks A.R."/>
            <person name="Echevarria J."/>
        </authorList>
    </citation>
    <scope>NUCLEOTIDE SEQUENCE</scope>
    <source>
        <strain evidence="1">UF-11</strain>
    </source>
</reference>
<feature type="non-terminal residue" evidence="1">
    <location>
        <position position="1"/>
    </location>
</feature>
<reference evidence="1" key="1">
    <citation type="submission" date="2012-07" db="EMBL/GenBank/DDBJ databases">
        <authorList>
            <person name="Aznar C."/>
            <person name="Vazquez-Moron S."/>
            <person name="Martson D."/>
            <person name="Juste J."/>
            <person name="Ibanez C."/>
            <person name="Berciano J.M."/>
            <person name="Garin I."/>
            <person name="Aihartza J."/>
            <person name="Banyard A.C."/>
            <person name="McElhinney L."/>
            <person name="Fooks A.R."/>
            <person name="Echevarria J."/>
        </authorList>
    </citation>
    <scope>NUCLEOTIDE SEQUENCE</scope>
    <source>
        <strain evidence="1">UF-11</strain>
    </source>
</reference>
<dbReference type="EMBL" id="JX277026">
    <property type="protein sequence ID" value="AGC04663.1"/>
    <property type="molecule type" value="Viral_cRNA"/>
</dbReference>
<protein>
    <submittedName>
        <fullName evidence="1">Polymerase</fullName>
    </submittedName>
</protein>
<organism evidence="1">
    <name type="scientific">Sweetwater Branch virus</name>
    <dbReference type="NCBI Taxonomy" id="1272958"/>
    <lineage>
        <taxon>Viruses</taxon>
        <taxon>Riboviria</taxon>
        <taxon>Orthornavirae</taxon>
        <taxon>Negarnaviricota</taxon>
        <taxon>Haploviricotina</taxon>
        <taxon>Monjiviricetes</taxon>
        <taxon>Mononegavirales</taxon>
        <taxon>Rhabdoviridae</taxon>
        <taxon>Alpharhabdovirinae</taxon>
        <taxon>Tibrovirus</taxon>
        <taxon>Tibrovirus sweetwater</taxon>
    </lineage>
</organism>
<sequence length="36" mass="4137">ADDLQNLIKKLLDRTTRTGRFRFSKINIANGLDCTK</sequence>
<name>L7RGJ2_9RHAB</name>
<feature type="non-terminal residue" evidence="1">
    <location>
        <position position="36"/>
    </location>
</feature>
<accession>L7RGJ2</accession>
<evidence type="ECO:0000313" key="1">
    <source>
        <dbReference type="EMBL" id="AGC04663.1"/>
    </source>
</evidence>
<proteinExistence type="predicted"/>